<organism evidence="1">
    <name type="scientific">marine sediment metagenome</name>
    <dbReference type="NCBI Taxonomy" id="412755"/>
    <lineage>
        <taxon>unclassified sequences</taxon>
        <taxon>metagenomes</taxon>
        <taxon>ecological metagenomes</taxon>
    </lineage>
</organism>
<dbReference type="EMBL" id="LAZR01048564">
    <property type="protein sequence ID" value="KKK91636.1"/>
    <property type="molecule type" value="Genomic_DNA"/>
</dbReference>
<gene>
    <name evidence="1" type="ORF">LCGC14_2710940</name>
</gene>
<protein>
    <submittedName>
        <fullName evidence="1">Uncharacterized protein</fullName>
    </submittedName>
</protein>
<evidence type="ECO:0000313" key="1">
    <source>
        <dbReference type="EMBL" id="KKK91636.1"/>
    </source>
</evidence>
<sequence length="339" mass="37694">AMTLLIEHQTGYGGDGDLLYNEGRGTLRSYAECKVDYFTERYFVRMIRWAMGTWSVDPGRVSGGQHDSGPLHLGIRHPEIFGRIFLGNYTASYAYTWAPPSRGLPTVLGPRALARTTRGEPAWDVLDLLWYLRQDPGKDIPLIWGGSNVGKERGHTSEFGWQDDPRGWAALQRARQPFVISWGLNSADPGGTLGYQRIAPEIARRLASRRWVSTIPAFSNCSLDDNPGNGDPTDGDSCGQMNGYLLWADDGHVDTQAKWEMTVWVVGSSPERECTVDLTPRHCKRFKPPPGRKYTWTNTSLATGASVQAGTAVADRWGLVTLKGLRVDKGKNRISIQRQ</sequence>
<accession>A0A0F9C4M4</accession>
<reference evidence="1" key="1">
    <citation type="journal article" date="2015" name="Nature">
        <title>Complex archaea that bridge the gap between prokaryotes and eukaryotes.</title>
        <authorList>
            <person name="Spang A."/>
            <person name="Saw J.H."/>
            <person name="Jorgensen S.L."/>
            <person name="Zaremba-Niedzwiedzka K."/>
            <person name="Martijn J."/>
            <person name="Lind A.E."/>
            <person name="van Eijk R."/>
            <person name="Schleper C."/>
            <person name="Guy L."/>
            <person name="Ettema T.J."/>
        </authorList>
    </citation>
    <scope>NUCLEOTIDE SEQUENCE</scope>
</reference>
<name>A0A0F9C4M4_9ZZZZ</name>
<dbReference type="AlphaFoldDB" id="A0A0F9C4M4"/>
<feature type="non-terminal residue" evidence="1">
    <location>
        <position position="1"/>
    </location>
</feature>
<comment type="caution">
    <text evidence="1">The sequence shown here is derived from an EMBL/GenBank/DDBJ whole genome shotgun (WGS) entry which is preliminary data.</text>
</comment>
<proteinExistence type="predicted"/>